<evidence type="ECO:0000313" key="2">
    <source>
        <dbReference type="EMBL" id="EET03758.1"/>
    </source>
</evidence>
<dbReference type="EMBL" id="CM000833">
    <property type="protein sequence ID" value="EET03758.1"/>
    <property type="molecule type" value="Genomic_DNA"/>
</dbReference>
<protein>
    <submittedName>
        <fullName evidence="2">Uncharacterized protein</fullName>
    </submittedName>
</protein>
<evidence type="ECO:0000256" key="1">
    <source>
        <dbReference type="SAM" id="MobiDB-lite"/>
    </source>
</evidence>
<dbReference type="HOGENOM" id="CLU_2750032_0_0_4"/>
<accession>A0A0E1VSA2</accession>
<name>A0A0E1VSA2_BURPE</name>
<feature type="region of interest" description="Disordered" evidence="1">
    <location>
        <begin position="33"/>
        <end position="70"/>
    </location>
</feature>
<gene>
    <name evidence="2" type="ORF">BURPS1710A_A2424</name>
</gene>
<organism evidence="2">
    <name type="scientific">Burkholderia pseudomallei 1710a</name>
    <dbReference type="NCBI Taxonomy" id="320371"/>
    <lineage>
        <taxon>Bacteria</taxon>
        <taxon>Pseudomonadati</taxon>
        <taxon>Pseudomonadota</taxon>
        <taxon>Betaproteobacteria</taxon>
        <taxon>Burkholderiales</taxon>
        <taxon>Burkholderiaceae</taxon>
        <taxon>Burkholderia</taxon>
        <taxon>pseudomallei group</taxon>
    </lineage>
</organism>
<dbReference type="AlphaFoldDB" id="A0A0E1VSA2"/>
<proteinExistence type="predicted"/>
<reference evidence="2" key="1">
    <citation type="submission" date="2009-05" db="EMBL/GenBank/DDBJ databases">
        <authorList>
            <person name="Harkins D.M."/>
            <person name="DeShazer D."/>
            <person name="Woods D.E."/>
            <person name="Brinkac L.M."/>
            <person name="Brown K.A."/>
            <person name="Hung G.C."/>
            <person name="Tuanyok A."/>
            <person name="Zhang B."/>
            <person name="Nierman W.C."/>
        </authorList>
    </citation>
    <scope>NUCLEOTIDE SEQUENCE [LARGE SCALE GENOMIC DNA]</scope>
    <source>
        <strain evidence="2">1710a</strain>
    </source>
</reference>
<dbReference type="Proteomes" id="UP000001812">
    <property type="component" value="Chromosome II"/>
</dbReference>
<sequence>MPSFFIDRPVFAWTVAPAIAAAHARAGRAWRCRTDGARRRGPGRNGVAPARPRRRRHADVRARVSGRAGD</sequence>